<feature type="domain" description="Gamma-butyrobetaine hydroxylase-like N-terminal" evidence="4">
    <location>
        <begin position="189"/>
        <end position="263"/>
    </location>
</feature>
<feature type="region of interest" description="Disordered" evidence="3">
    <location>
        <begin position="1"/>
        <end position="116"/>
    </location>
</feature>
<sequence>VRHAAPDHGAVGGARLPRGGHAPRDGGRPADAHPDAADRRGGPGDHRERDEHRGPEEGRRAPREGGRPDARRVPQHGRAHVRAVRPRERPVRRRGRRADSGADGGLPRGRCLAPSDHRIPLDGRLWQAPRGPLPPQVQAYPYVRSPANGDRPAARALRALAEGLLAAFLAGRGAGGAGWRRAELRLRRGGALELRLPGGELRAVPCGVLRAACRCAECVDEFTGEQLLDRERVLADASLRAVSAEAVGNYAAQVRFSDGHSSLVSLRVAEQVAGAGGPTASGGGPAEAW</sequence>
<evidence type="ECO:0000256" key="2">
    <source>
        <dbReference type="ARBA" id="ARBA00023004"/>
    </source>
</evidence>
<evidence type="ECO:0000256" key="3">
    <source>
        <dbReference type="SAM" id="MobiDB-lite"/>
    </source>
</evidence>
<dbReference type="Proteomes" id="UP001189429">
    <property type="component" value="Unassembled WGS sequence"/>
</dbReference>
<organism evidence="5 6">
    <name type="scientific">Prorocentrum cordatum</name>
    <dbReference type="NCBI Taxonomy" id="2364126"/>
    <lineage>
        <taxon>Eukaryota</taxon>
        <taxon>Sar</taxon>
        <taxon>Alveolata</taxon>
        <taxon>Dinophyceae</taxon>
        <taxon>Prorocentrales</taxon>
        <taxon>Prorocentraceae</taxon>
        <taxon>Prorocentrum</taxon>
    </lineage>
</organism>
<dbReference type="Pfam" id="PF06155">
    <property type="entry name" value="GBBH-like_N"/>
    <property type="match status" value="1"/>
</dbReference>
<comment type="caution">
    <text evidence="5">The sequence shown here is derived from an EMBL/GenBank/DDBJ whole genome shotgun (WGS) entry which is preliminary data.</text>
</comment>
<feature type="compositionally biased region" description="Basic residues" evidence="3">
    <location>
        <begin position="73"/>
        <end position="96"/>
    </location>
</feature>
<evidence type="ECO:0000256" key="1">
    <source>
        <dbReference type="ARBA" id="ARBA00022723"/>
    </source>
</evidence>
<dbReference type="Gene3D" id="3.30.2020.30">
    <property type="match status" value="1"/>
</dbReference>
<evidence type="ECO:0000313" key="5">
    <source>
        <dbReference type="EMBL" id="CAK0810290.1"/>
    </source>
</evidence>
<dbReference type="EMBL" id="CAUYUJ010004615">
    <property type="protein sequence ID" value="CAK0810290.1"/>
    <property type="molecule type" value="Genomic_DNA"/>
</dbReference>
<protein>
    <recommendedName>
        <fullName evidence="4">Gamma-butyrobetaine hydroxylase-like N-terminal domain-containing protein</fullName>
    </recommendedName>
</protein>
<keyword evidence="6" id="KW-1185">Reference proteome</keyword>
<accession>A0ABN9R2B3</accession>
<proteinExistence type="predicted"/>
<gene>
    <name evidence="5" type="ORF">PCOR1329_LOCUS15296</name>
</gene>
<evidence type="ECO:0000313" key="6">
    <source>
        <dbReference type="Proteomes" id="UP001189429"/>
    </source>
</evidence>
<evidence type="ECO:0000259" key="4">
    <source>
        <dbReference type="Pfam" id="PF06155"/>
    </source>
</evidence>
<keyword evidence="1" id="KW-0479">Metal-binding</keyword>
<name>A0ABN9R2B3_9DINO</name>
<dbReference type="InterPro" id="IPR010376">
    <property type="entry name" value="GBBH-like_N"/>
</dbReference>
<reference evidence="5" key="1">
    <citation type="submission" date="2023-10" db="EMBL/GenBank/DDBJ databases">
        <authorList>
            <person name="Chen Y."/>
            <person name="Shah S."/>
            <person name="Dougan E. K."/>
            <person name="Thang M."/>
            <person name="Chan C."/>
        </authorList>
    </citation>
    <scope>NUCLEOTIDE SEQUENCE [LARGE SCALE GENOMIC DNA]</scope>
</reference>
<keyword evidence="2" id="KW-0408">Iron</keyword>
<dbReference type="InterPro" id="IPR038492">
    <property type="entry name" value="GBBH-like_N_sf"/>
</dbReference>
<feature type="compositionally biased region" description="Basic and acidic residues" evidence="3">
    <location>
        <begin position="22"/>
        <end position="72"/>
    </location>
</feature>
<feature type="non-terminal residue" evidence="5">
    <location>
        <position position="1"/>
    </location>
</feature>